<gene>
    <name evidence="2" type="ORF">HYN43_009965</name>
</gene>
<reference evidence="2 3" key="1">
    <citation type="submission" date="2018-10" db="EMBL/GenBank/DDBJ databases">
        <title>Genome sequencing of Mucilaginibacter sp. HYN0043.</title>
        <authorList>
            <person name="Kim M."/>
            <person name="Yi H."/>
        </authorList>
    </citation>
    <scope>NUCLEOTIDE SEQUENCE [LARGE SCALE GENOMIC DNA]</scope>
    <source>
        <strain evidence="2 3">HYN0043</strain>
    </source>
</reference>
<dbReference type="InterPro" id="IPR024775">
    <property type="entry name" value="DinB-like"/>
</dbReference>
<evidence type="ECO:0000313" key="3">
    <source>
        <dbReference type="Proteomes" id="UP000270046"/>
    </source>
</evidence>
<keyword evidence="3" id="KW-1185">Reference proteome</keyword>
<dbReference type="Proteomes" id="UP000270046">
    <property type="component" value="Chromosome"/>
</dbReference>
<protein>
    <submittedName>
        <fullName evidence="2">DinB family protein</fullName>
    </submittedName>
</protein>
<proteinExistence type="predicted"/>
<dbReference type="InterPro" id="IPR034660">
    <property type="entry name" value="DinB/YfiT-like"/>
</dbReference>
<dbReference type="Pfam" id="PF12867">
    <property type="entry name" value="DinB_2"/>
    <property type="match status" value="1"/>
</dbReference>
<organism evidence="2 3">
    <name type="scientific">Mucilaginibacter celer</name>
    <dbReference type="NCBI Taxonomy" id="2305508"/>
    <lineage>
        <taxon>Bacteria</taxon>
        <taxon>Pseudomonadati</taxon>
        <taxon>Bacteroidota</taxon>
        <taxon>Sphingobacteriia</taxon>
        <taxon>Sphingobacteriales</taxon>
        <taxon>Sphingobacteriaceae</taxon>
        <taxon>Mucilaginibacter</taxon>
    </lineage>
</organism>
<dbReference type="RefSeq" id="WP_119411553.1">
    <property type="nucleotide sequence ID" value="NZ_CP032869.1"/>
</dbReference>
<accession>A0A494VWG5</accession>
<name>A0A494VWG5_9SPHI</name>
<dbReference type="AlphaFoldDB" id="A0A494VWG5"/>
<feature type="domain" description="DinB-like" evidence="1">
    <location>
        <begin position="15"/>
        <end position="143"/>
    </location>
</feature>
<dbReference type="SUPFAM" id="SSF109854">
    <property type="entry name" value="DinB/YfiT-like putative metalloenzymes"/>
    <property type="match status" value="1"/>
</dbReference>
<dbReference type="KEGG" id="muh:HYN43_009965"/>
<dbReference type="Gene3D" id="1.20.120.450">
    <property type="entry name" value="dinb family like domain"/>
    <property type="match status" value="1"/>
</dbReference>
<evidence type="ECO:0000313" key="2">
    <source>
        <dbReference type="EMBL" id="AYL95595.1"/>
    </source>
</evidence>
<dbReference type="EMBL" id="CP032869">
    <property type="protein sequence ID" value="AYL95595.1"/>
    <property type="molecule type" value="Genomic_DNA"/>
</dbReference>
<sequence length="144" mass="17014">MNQAISKLKETINKVQLLKTAQIDWEYKASPLKWSKKEVIGHLIDSAQINLQRFVRCTYEEGFKLIYEQVEWVQAARYQQADINQLIDLWALLNLQIVRVLENYPPERLQARCDNSKQEPNLQTVEWLAADYVDHLLHHLKTIL</sequence>
<evidence type="ECO:0000259" key="1">
    <source>
        <dbReference type="Pfam" id="PF12867"/>
    </source>
</evidence>
<dbReference type="OrthoDB" id="9793216at2"/>